<proteinExistence type="predicted"/>
<organism evidence="2 3">
    <name type="scientific">Theobroma cacao</name>
    <name type="common">Cacao</name>
    <name type="synonym">Cocoa</name>
    <dbReference type="NCBI Taxonomy" id="3641"/>
    <lineage>
        <taxon>Eukaryota</taxon>
        <taxon>Viridiplantae</taxon>
        <taxon>Streptophyta</taxon>
        <taxon>Embryophyta</taxon>
        <taxon>Tracheophyta</taxon>
        <taxon>Spermatophyta</taxon>
        <taxon>Magnoliopsida</taxon>
        <taxon>eudicotyledons</taxon>
        <taxon>Gunneridae</taxon>
        <taxon>Pentapetalae</taxon>
        <taxon>rosids</taxon>
        <taxon>malvids</taxon>
        <taxon>Malvales</taxon>
        <taxon>Malvaceae</taxon>
        <taxon>Byttnerioideae</taxon>
        <taxon>Theobroma</taxon>
    </lineage>
</organism>
<dbReference type="Pfam" id="PF20167">
    <property type="entry name" value="Transposase_32"/>
    <property type="match status" value="1"/>
</dbReference>
<dbReference type="AlphaFoldDB" id="A0A061GRS8"/>
<dbReference type="EMBL" id="CM001887">
    <property type="protein sequence ID" value="EOY32108.1"/>
    <property type="molecule type" value="Genomic_DNA"/>
</dbReference>
<gene>
    <name evidence="2" type="ORF">TCM_039606</name>
</gene>
<dbReference type="Gramene" id="EOY32108">
    <property type="protein sequence ID" value="EOY32108"/>
    <property type="gene ID" value="TCM_039606"/>
</dbReference>
<evidence type="ECO:0000313" key="3">
    <source>
        <dbReference type="Proteomes" id="UP000026915"/>
    </source>
</evidence>
<dbReference type="InterPro" id="IPR046796">
    <property type="entry name" value="Transposase_32_dom"/>
</dbReference>
<dbReference type="HOGENOM" id="CLU_2255099_0_0_1"/>
<evidence type="ECO:0000259" key="1">
    <source>
        <dbReference type="Pfam" id="PF20167"/>
    </source>
</evidence>
<name>A0A061GRS8_THECC</name>
<evidence type="ECO:0000313" key="2">
    <source>
        <dbReference type="EMBL" id="EOY32108.1"/>
    </source>
</evidence>
<dbReference type="InParanoid" id="A0A061GRS8"/>
<accession>A0A061GRS8</accession>
<sequence>MLGIIMDSIQKPEARASRCYPSKYLDANVDLDEVIGLLCNEGTEWKINKDMLVYFKANAMKNNYKVWYHFLAARLLSMKHLSDVTKYRALLLYAIVSGTSINVG</sequence>
<feature type="domain" description="Putative plant transposon protein" evidence="1">
    <location>
        <begin position="18"/>
        <end position="104"/>
    </location>
</feature>
<reference evidence="2 3" key="1">
    <citation type="journal article" date="2013" name="Genome Biol.">
        <title>The genome sequence of the most widely cultivated cacao type and its use to identify candidate genes regulating pod color.</title>
        <authorList>
            <person name="Motamayor J.C."/>
            <person name="Mockaitis K."/>
            <person name="Schmutz J."/>
            <person name="Haiminen N."/>
            <person name="Iii D.L."/>
            <person name="Cornejo O."/>
            <person name="Findley S.D."/>
            <person name="Zheng P."/>
            <person name="Utro F."/>
            <person name="Royaert S."/>
            <person name="Saski C."/>
            <person name="Jenkins J."/>
            <person name="Podicheti R."/>
            <person name="Zhao M."/>
            <person name="Scheffler B.E."/>
            <person name="Stack J.C."/>
            <person name="Feltus F.A."/>
            <person name="Mustiga G.M."/>
            <person name="Amores F."/>
            <person name="Phillips W."/>
            <person name="Marelli J.P."/>
            <person name="May G.D."/>
            <person name="Shapiro H."/>
            <person name="Ma J."/>
            <person name="Bustamante C.D."/>
            <person name="Schnell R.J."/>
            <person name="Main D."/>
            <person name="Gilbert D."/>
            <person name="Parida L."/>
            <person name="Kuhn D.N."/>
        </authorList>
    </citation>
    <scope>NUCLEOTIDE SEQUENCE [LARGE SCALE GENOMIC DNA]</scope>
    <source>
        <strain evidence="3">cv. Matina 1-6</strain>
    </source>
</reference>
<keyword evidence="3" id="KW-1185">Reference proteome</keyword>
<dbReference type="Proteomes" id="UP000026915">
    <property type="component" value="Chromosome 9"/>
</dbReference>
<protein>
    <recommendedName>
        <fullName evidence="1">Putative plant transposon protein domain-containing protein</fullName>
    </recommendedName>
</protein>